<comment type="caution">
    <text evidence="1">The sequence shown here is derived from an EMBL/GenBank/DDBJ whole genome shotgun (WGS) entry which is preliminary data.</text>
</comment>
<protein>
    <submittedName>
        <fullName evidence="1">Uncharacterized protein</fullName>
    </submittedName>
</protein>
<proteinExistence type="predicted"/>
<organism evidence="1">
    <name type="scientific">marine sediment metagenome</name>
    <dbReference type="NCBI Taxonomy" id="412755"/>
    <lineage>
        <taxon>unclassified sequences</taxon>
        <taxon>metagenomes</taxon>
        <taxon>ecological metagenomes</taxon>
    </lineage>
</organism>
<dbReference type="AlphaFoldDB" id="A0A0F9R5Z3"/>
<sequence length="41" mass="4620">DSMGGDILTYAYAQAFKMISSVAKSHPCWLEMRRVPQDMGK</sequence>
<reference evidence="1" key="1">
    <citation type="journal article" date="2015" name="Nature">
        <title>Complex archaea that bridge the gap between prokaryotes and eukaryotes.</title>
        <authorList>
            <person name="Spang A."/>
            <person name="Saw J.H."/>
            <person name="Jorgensen S.L."/>
            <person name="Zaremba-Niedzwiedzka K."/>
            <person name="Martijn J."/>
            <person name="Lind A.E."/>
            <person name="van Eijk R."/>
            <person name="Schleper C."/>
            <person name="Guy L."/>
            <person name="Ettema T.J."/>
        </authorList>
    </citation>
    <scope>NUCLEOTIDE SEQUENCE</scope>
</reference>
<gene>
    <name evidence="1" type="ORF">LCGC14_1012640</name>
</gene>
<feature type="non-terminal residue" evidence="1">
    <location>
        <position position="1"/>
    </location>
</feature>
<evidence type="ECO:0000313" key="1">
    <source>
        <dbReference type="EMBL" id="KKN12828.1"/>
    </source>
</evidence>
<accession>A0A0F9R5Z3</accession>
<dbReference type="EMBL" id="LAZR01003989">
    <property type="protein sequence ID" value="KKN12828.1"/>
    <property type="molecule type" value="Genomic_DNA"/>
</dbReference>
<name>A0A0F9R5Z3_9ZZZZ</name>